<evidence type="ECO:0000256" key="3">
    <source>
        <dbReference type="ARBA" id="ARBA00022679"/>
    </source>
</evidence>
<keyword evidence="4" id="KW-0256">Endoplasmic reticulum</keyword>
<keyword evidence="9" id="KW-0472">Membrane</keyword>
<dbReference type="PANTHER" id="PTHR13398:SF0">
    <property type="entry name" value="GDP-FUCOSE PROTEIN O-FUCOSYLTRANSFERASE 2"/>
    <property type="match status" value="1"/>
</dbReference>
<comment type="pathway">
    <text evidence="2">Protein modification; protein glycosylation.</text>
</comment>
<comment type="caution">
    <text evidence="10">The sequence shown here is derived from an EMBL/GenBank/DDBJ whole genome shotgun (WGS) entry which is preliminary data.</text>
</comment>
<comment type="similarity">
    <text evidence="7">Belongs to the glycosyltransferase 68 family.</text>
</comment>
<reference evidence="10" key="1">
    <citation type="submission" date="2019-10" db="EMBL/GenBank/DDBJ databases">
        <title>Conservation and host-specific expression of non-tandemly repeated heterogenous ribosome RNA gene in arbuscular mycorrhizal fungi.</title>
        <authorList>
            <person name="Maeda T."/>
            <person name="Kobayashi Y."/>
            <person name="Nakagawa T."/>
            <person name="Ezawa T."/>
            <person name="Yamaguchi K."/>
            <person name="Bino T."/>
            <person name="Nishimoto Y."/>
            <person name="Shigenobu S."/>
            <person name="Kawaguchi M."/>
        </authorList>
    </citation>
    <scope>NUCLEOTIDE SEQUENCE</scope>
    <source>
        <strain evidence="10">HR1</strain>
    </source>
</reference>
<protein>
    <recommendedName>
        <fullName evidence="8">GDP-fucose protein O-fucosyltransferase 2</fullName>
    </recommendedName>
</protein>
<evidence type="ECO:0000313" key="10">
    <source>
        <dbReference type="EMBL" id="GES97617.1"/>
    </source>
</evidence>
<gene>
    <name evidence="10" type="ORF">RCL2_002420300</name>
</gene>
<dbReference type="Gene3D" id="3.40.50.11350">
    <property type="match status" value="1"/>
</dbReference>
<evidence type="ECO:0000256" key="6">
    <source>
        <dbReference type="ARBA" id="ARBA00023277"/>
    </source>
</evidence>
<dbReference type="Proteomes" id="UP000615446">
    <property type="component" value="Unassembled WGS sequence"/>
</dbReference>
<dbReference type="Pfam" id="PF10250">
    <property type="entry name" value="O-FucT"/>
    <property type="match status" value="1"/>
</dbReference>
<keyword evidence="3 10" id="KW-0808">Transferase</keyword>
<keyword evidence="6" id="KW-0119">Carbohydrate metabolism</keyword>
<evidence type="ECO:0000256" key="4">
    <source>
        <dbReference type="ARBA" id="ARBA00022824"/>
    </source>
</evidence>
<evidence type="ECO:0000256" key="8">
    <source>
        <dbReference type="ARBA" id="ARBA00026232"/>
    </source>
</evidence>
<dbReference type="OrthoDB" id="2020419at2759"/>
<proteinExistence type="inferred from homology"/>
<dbReference type="PANTHER" id="PTHR13398">
    <property type="entry name" value="GDP-FUCOSE PROTEIN O-FUCOSYLTRANSFERASE 2"/>
    <property type="match status" value="1"/>
</dbReference>
<evidence type="ECO:0000313" key="11">
    <source>
        <dbReference type="Proteomes" id="UP000615446"/>
    </source>
</evidence>
<name>A0A8H3LZ21_9GLOM</name>
<dbReference type="GO" id="GO:0005783">
    <property type="term" value="C:endoplasmic reticulum"/>
    <property type="evidence" value="ECO:0007669"/>
    <property type="project" value="UniProtKB-SubCell"/>
</dbReference>
<dbReference type="InterPro" id="IPR045130">
    <property type="entry name" value="OFUT2-like"/>
</dbReference>
<keyword evidence="9" id="KW-1133">Transmembrane helix</keyword>
<evidence type="ECO:0000256" key="1">
    <source>
        <dbReference type="ARBA" id="ARBA00004240"/>
    </source>
</evidence>
<sequence>MIKKMIENNNIQIGDIKISQGQIFSRIKKLTIVFILLTLLNYLLCLIAEQINNALLNDGIQELEVPLPKELSSHDVMVNRKYCGKDECKFILAYHPLEQESQANMHFESFIQISQRLNRTIVLPNVGGSRMHVCLPFQFSFYYDVEGLQEIFPTAQFITQEDFMNWTKELDEKPDTFHANILPRETPFVVEYEEPTIHTIKTLNNKECLNQFDLKFDSVTTMFKTIYLGVSFLYPPTKENKKIENFMLRELQTNAKVILMRHRLPTLLFADTVKFPIIPYSKKIIEIQQKITKKLGNYLAIHWRFEKGKLRLMTQCSQNLINWIKDFSKDHKIDNIYLATDYPLQGKAQSSSFFNIREHHHQAMRLFNSTIKFDTWISLNALDDLKNDQDDEKINKELKGSGIQGIFDKLVLINADWFVSGPKGCARIRSRYTRRIRHAREKLMNSGNTKIKNVSTLWGGVEEN</sequence>
<keyword evidence="5" id="KW-0294">Fucose metabolism</keyword>
<feature type="transmembrane region" description="Helical" evidence="9">
    <location>
        <begin position="30"/>
        <end position="51"/>
    </location>
</feature>
<dbReference type="InterPro" id="IPR019378">
    <property type="entry name" value="GDP-Fuc_O-FucTrfase"/>
</dbReference>
<organism evidence="10 11">
    <name type="scientific">Rhizophagus clarus</name>
    <dbReference type="NCBI Taxonomy" id="94130"/>
    <lineage>
        <taxon>Eukaryota</taxon>
        <taxon>Fungi</taxon>
        <taxon>Fungi incertae sedis</taxon>
        <taxon>Mucoromycota</taxon>
        <taxon>Glomeromycotina</taxon>
        <taxon>Glomeromycetes</taxon>
        <taxon>Glomerales</taxon>
        <taxon>Glomeraceae</taxon>
        <taxon>Rhizophagus</taxon>
    </lineage>
</organism>
<keyword evidence="9" id="KW-0812">Transmembrane</keyword>
<evidence type="ECO:0000256" key="5">
    <source>
        <dbReference type="ARBA" id="ARBA00023253"/>
    </source>
</evidence>
<dbReference type="GO" id="GO:0046922">
    <property type="term" value="F:peptide-O-fucosyltransferase activity"/>
    <property type="evidence" value="ECO:0007669"/>
    <property type="project" value="InterPro"/>
</dbReference>
<dbReference type="EMBL" id="BLAL01000259">
    <property type="protein sequence ID" value="GES97617.1"/>
    <property type="molecule type" value="Genomic_DNA"/>
</dbReference>
<evidence type="ECO:0000256" key="7">
    <source>
        <dbReference type="ARBA" id="ARBA00025803"/>
    </source>
</evidence>
<accession>A0A8H3LZ21</accession>
<evidence type="ECO:0000256" key="9">
    <source>
        <dbReference type="SAM" id="Phobius"/>
    </source>
</evidence>
<evidence type="ECO:0000256" key="2">
    <source>
        <dbReference type="ARBA" id="ARBA00004922"/>
    </source>
</evidence>
<dbReference type="AlphaFoldDB" id="A0A8H3LZ21"/>
<dbReference type="GO" id="GO:0006004">
    <property type="term" value="P:fucose metabolic process"/>
    <property type="evidence" value="ECO:0007669"/>
    <property type="project" value="UniProtKB-KW"/>
</dbReference>
<comment type="subcellular location">
    <subcellularLocation>
        <location evidence="1">Endoplasmic reticulum</location>
    </subcellularLocation>
</comment>
<keyword evidence="10" id="KW-0328">Glycosyltransferase</keyword>